<keyword evidence="3" id="KW-0378">Hydrolase</keyword>
<evidence type="ECO:0000313" key="7">
    <source>
        <dbReference type="EMBL" id="OMO70035.1"/>
    </source>
</evidence>
<keyword evidence="8" id="KW-1185">Reference proteome</keyword>
<evidence type="ECO:0000256" key="1">
    <source>
        <dbReference type="ARBA" id="ARBA00008683"/>
    </source>
</evidence>
<keyword evidence="4" id="KW-0720">Serine protease</keyword>
<reference evidence="8" key="1">
    <citation type="submission" date="2013-09" db="EMBL/GenBank/DDBJ databases">
        <title>Corchorus olitorius genome sequencing.</title>
        <authorList>
            <person name="Alam M."/>
            <person name="Haque M.S."/>
            <person name="Islam M.S."/>
            <person name="Emdad E.M."/>
            <person name="Islam M.M."/>
            <person name="Ahmed B."/>
            <person name="Halim A."/>
            <person name="Hossen Q.M.M."/>
            <person name="Hossain M.Z."/>
            <person name="Ahmed R."/>
            <person name="Khan M.M."/>
            <person name="Islam R."/>
            <person name="Rashid M.M."/>
            <person name="Khan S.A."/>
            <person name="Rahman M.S."/>
            <person name="Alam M."/>
            <person name="Yahiya A.S."/>
            <person name="Khan M.S."/>
            <person name="Azam M.S."/>
            <person name="Haque T."/>
            <person name="Lashkar M.Z.H."/>
            <person name="Akhand A.I."/>
            <person name="Morshed G."/>
            <person name="Roy S."/>
            <person name="Uddin K.S."/>
            <person name="Rabeya T."/>
            <person name="Hossain A.S."/>
            <person name="Chowdhury A."/>
            <person name="Snigdha A.R."/>
            <person name="Mortoza M.S."/>
            <person name="Matin S.A."/>
            <person name="Hoque S.M.E."/>
            <person name="Islam M.K."/>
            <person name="Roy D.K."/>
            <person name="Haider R."/>
            <person name="Moosa M.M."/>
            <person name="Elias S.M."/>
            <person name="Hasan A.M."/>
            <person name="Jahan S."/>
            <person name="Shafiuddin M."/>
            <person name="Mahmood N."/>
            <person name="Shommy N.S."/>
        </authorList>
    </citation>
    <scope>NUCLEOTIDE SEQUENCE [LARGE SCALE GENOMIC DNA]</scope>
    <source>
        <strain evidence="8">cv. O-4</strain>
    </source>
</reference>
<organism evidence="7 8">
    <name type="scientific">Corchorus olitorius</name>
    <dbReference type="NCBI Taxonomy" id="93759"/>
    <lineage>
        <taxon>Eukaryota</taxon>
        <taxon>Viridiplantae</taxon>
        <taxon>Streptophyta</taxon>
        <taxon>Embryophyta</taxon>
        <taxon>Tracheophyta</taxon>
        <taxon>Spermatophyta</taxon>
        <taxon>Magnoliopsida</taxon>
        <taxon>eudicotyledons</taxon>
        <taxon>Gunneridae</taxon>
        <taxon>Pentapetalae</taxon>
        <taxon>rosids</taxon>
        <taxon>malvids</taxon>
        <taxon>Malvales</taxon>
        <taxon>Malvaceae</taxon>
        <taxon>Grewioideae</taxon>
        <taxon>Apeibeae</taxon>
        <taxon>Corchorus</taxon>
    </lineage>
</organism>
<dbReference type="SUPFAM" id="SSF52096">
    <property type="entry name" value="ClpP/crotonase"/>
    <property type="match status" value="2"/>
</dbReference>
<dbReference type="Proteomes" id="UP000187203">
    <property type="component" value="Unassembled WGS sequence"/>
</dbReference>
<dbReference type="STRING" id="93759.A0A1R3HIB2"/>
<dbReference type="EMBL" id="AWUE01020064">
    <property type="protein sequence ID" value="OMO70035.1"/>
    <property type="molecule type" value="Genomic_DNA"/>
</dbReference>
<dbReference type="PANTHER" id="PTHR33209:SF1">
    <property type="entry name" value="PEPTIDASE S49 DOMAIN-CONTAINING PROTEIN"/>
    <property type="match status" value="1"/>
</dbReference>
<keyword evidence="2" id="KW-0645">Protease</keyword>
<dbReference type="InterPro" id="IPR002142">
    <property type="entry name" value="Peptidase_S49"/>
</dbReference>
<dbReference type="InterPro" id="IPR029045">
    <property type="entry name" value="ClpP/crotonase-like_dom_sf"/>
</dbReference>
<dbReference type="CDD" id="cd07018">
    <property type="entry name" value="S49_SppA_67K_type"/>
    <property type="match status" value="1"/>
</dbReference>
<dbReference type="AlphaFoldDB" id="A0A1R3HIB2"/>
<accession>A0A1R3HIB2</accession>
<dbReference type="CDD" id="cd07023">
    <property type="entry name" value="S49_Sppa_N_C"/>
    <property type="match status" value="1"/>
</dbReference>
<dbReference type="Pfam" id="PF01343">
    <property type="entry name" value="Peptidase_S49"/>
    <property type="match status" value="3"/>
</dbReference>
<evidence type="ECO:0000256" key="2">
    <source>
        <dbReference type="ARBA" id="ARBA00022670"/>
    </source>
</evidence>
<evidence type="ECO:0000259" key="6">
    <source>
        <dbReference type="Pfam" id="PF01343"/>
    </source>
</evidence>
<name>A0A1R3HIB2_9ROSI</name>
<dbReference type="OrthoDB" id="45421at2759"/>
<proteinExistence type="inferred from homology"/>
<dbReference type="GO" id="GO:0006508">
    <property type="term" value="P:proteolysis"/>
    <property type="evidence" value="ECO:0007669"/>
    <property type="project" value="UniProtKB-KW"/>
</dbReference>
<evidence type="ECO:0000313" key="8">
    <source>
        <dbReference type="Proteomes" id="UP000187203"/>
    </source>
</evidence>
<comment type="similarity">
    <text evidence="1">Belongs to the peptidase S49 family.</text>
</comment>
<evidence type="ECO:0000256" key="4">
    <source>
        <dbReference type="ARBA" id="ARBA00022825"/>
    </source>
</evidence>
<dbReference type="PANTHER" id="PTHR33209">
    <property type="entry name" value="PROTEASE 4"/>
    <property type="match status" value="1"/>
</dbReference>
<feature type="compositionally biased region" description="Basic and acidic residues" evidence="5">
    <location>
        <begin position="76"/>
        <end position="94"/>
    </location>
</feature>
<feature type="compositionally biased region" description="Polar residues" evidence="5">
    <location>
        <begin position="66"/>
        <end position="75"/>
    </location>
</feature>
<feature type="domain" description="Peptidase S49" evidence="6">
    <location>
        <begin position="449"/>
        <end position="500"/>
    </location>
</feature>
<protein>
    <submittedName>
        <fullName evidence="7">Peptidase S49</fullName>
    </submittedName>
</protein>
<feature type="region of interest" description="Disordered" evidence="5">
    <location>
        <begin position="66"/>
        <end position="94"/>
    </location>
</feature>
<feature type="domain" description="Peptidase S49" evidence="6">
    <location>
        <begin position="198"/>
        <end position="350"/>
    </location>
</feature>
<dbReference type="Gene3D" id="3.90.226.10">
    <property type="entry name" value="2-enoyl-CoA Hydratase, Chain A, domain 1"/>
    <property type="match status" value="3"/>
</dbReference>
<comment type="caution">
    <text evidence="7">The sequence shown here is derived from an EMBL/GenBank/DDBJ whole genome shotgun (WGS) entry which is preliminary data.</text>
</comment>
<evidence type="ECO:0000256" key="3">
    <source>
        <dbReference type="ARBA" id="ARBA00022801"/>
    </source>
</evidence>
<dbReference type="InterPro" id="IPR047272">
    <property type="entry name" value="S49_SppA_C"/>
</dbReference>
<sequence length="717" mass="79663">MSKLLLFHSTPKIIPRTVTSVLSRPLPIPSFPNTHSSVSLFPSSTLRTHFQWQKFSLSCSFSTQAFDDSSSSTETQKVEEEKIGSQSGEKSEAKEYPSGEVEYEKISGWKSFVVKLKMLIAFPWERVRKGSVLTMKLRGQISDQLKSLFTSGLSLPQICENFVKAAYDPRISGVYLHIEPLNCGWGKVEEIRRHILNFKKSGKFIIAYTPACGEKEYYLACACDEIYAPPSAYFSLYGLTVQASFLGGVLEKIGIEPQVQRIGKYKSAGDQLTRKTMSEENCEMLTSLLDNIYGNWLDVVSASKGKKQEDVENFINEGVYKVEKLKEECLITNIHYDDEVISMLKERLGVQKDKNLLTVDYRKYSKVRKWTLGLAGGRDLIAVIRATGSISRVRSPLSSPSSDIIAEQIIEKIRSVRESKRYKAAIIRIDSPGGDALASDLMWREIKLLAASKPVIASMSDVAASGGYYMAMAAETIVAENLTLTGSIGVVTGELTLPNLSMMGKIGNVYKIKIGYELFIGPRGVMDHGKFNLGKLYEKIGFNKEVISRGRYAELLAAEQRPFRPDEAELFARSAQNAYQQFRDKAAFSRSMPVEKMEEVAQGRVWAGKDAASRGLVDAIGGFSRAIAIAKHRANIPQDRKVTLVELSRPSPTLPEILSGIGSSIVGVDRTLKELLQDLTFSDGVQARMDGIVFQRFEGFSNATPLFSLIKDYLSSL</sequence>
<dbReference type="InterPro" id="IPR047217">
    <property type="entry name" value="S49_SppA_67K_type_N"/>
</dbReference>
<feature type="domain" description="Peptidase S49" evidence="6">
    <location>
        <begin position="520"/>
        <end position="635"/>
    </location>
</feature>
<gene>
    <name evidence="7" type="ORF">COLO4_28809</name>
</gene>
<evidence type="ECO:0000256" key="5">
    <source>
        <dbReference type="SAM" id="MobiDB-lite"/>
    </source>
</evidence>
<dbReference type="GO" id="GO:0008236">
    <property type="term" value="F:serine-type peptidase activity"/>
    <property type="evidence" value="ECO:0007669"/>
    <property type="project" value="UniProtKB-KW"/>
</dbReference>